<dbReference type="STRING" id="51511.ENSCSAVP00000002769"/>
<sequence length="92" mass="10660">MDTKYLEKQVKRLSTKGNDGMFRAMIYTVPIFNNPTGICLSNERSRDLVRIAQDHQLLVVSDDVYDFLNYKICPVTQLFSLPPKKLISYDKT</sequence>
<dbReference type="InterPro" id="IPR015424">
    <property type="entry name" value="PyrdxlP-dep_Trfase"/>
</dbReference>
<dbReference type="GO" id="GO:0047536">
    <property type="term" value="F:2-aminoadipate transaminase activity"/>
    <property type="evidence" value="ECO:0007669"/>
    <property type="project" value="TreeGrafter"/>
</dbReference>
<evidence type="ECO:0000259" key="1">
    <source>
        <dbReference type="Pfam" id="PF00155"/>
    </source>
</evidence>
<dbReference type="eggNOG" id="KOG0634">
    <property type="taxonomic scope" value="Eukaryota"/>
</dbReference>
<evidence type="ECO:0000313" key="3">
    <source>
        <dbReference type="Proteomes" id="UP000007875"/>
    </source>
</evidence>
<reference evidence="2" key="2">
    <citation type="submission" date="2025-08" db="UniProtKB">
        <authorList>
            <consortium name="Ensembl"/>
        </authorList>
    </citation>
    <scope>IDENTIFICATION</scope>
</reference>
<dbReference type="PANTHER" id="PTHR42858:SF1">
    <property type="entry name" value="LD15494P"/>
    <property type="match status" value="1"/>
</dbReference>
<reference evidence="2" key="3">
    <citation type="submission" date="2025-09" db="UniProtKB">
        <authorList>
            <consortium name="Ensembl"/>
        </authorList>
    </citation>
    <scope>IDENTIFICATION</scope>
</reference>
<name>H2YBS1_CIOSA</name>
<organism evidence="2 3">
    <name type="scientific">Ciona savignyi</name>
    <name type="common">Pacific transparent sea squirt</name>
    <dbReference type="NCBI Taxonomy" id="51511"/>
    <lineage>
        <taxon>Eukaryota</taxon>
        <taxon>Metazoa</taxon>
        <taxon>Chordata</taxon>
        <taxon>Tunicata</taxon>
        <taxon>Ascidiacea</taxon>
        <taxon>Phlebobranchia</taxon>
        <taxon>Cionidae</taxon>
        <taxon>Ciona</taxon>
    </lineage>
</organism>
<feature type="domain" description="Aminotransferase class I/classII large" evidence="1">
    <location>
        <begin position="32"/>
        <end position="68"/>
    </location>
</feature>
<keyword evidence="3" id="KW-1185">Reference proteome</keyword>
<dbReference type="Proteomes" id="UP000007875">
    <property type="component" value="Unassembled WGS sequence"/>
</dbReference>
<dbReference type="PANTHER" id="PTHR42858">
    <property type="entry name" value="AMINOTRANSFERASE"/>
    <property type="match status" value="1"/>
</dbReference>
<dbReference type="Gene3D" id="3.40.640.10">
    <property type="entry name" value="Type I PLP-dependent aspartate aminotransferase-like (Major domain)"/>
    <property type="match status" value="1"/>
</dbReference>
<proteinExistence type="predicted"/>
<reference evidence="3" key="1">
    <citation type="submission" date="2003-08" db="EMBL/GenBank/DDBJ databases">
        <authorList>
            <person name="Birren B."/>
            <person name="Nusbaum C."/>
            <person name="Abebe A."/>
            <person name="Abouelleil A."/>
            <person name="Adekoya E."/>
            <person name="Ait-zahra M."/>
            <person name="Allen N."/>
            <person name="Allen T."/>
            <person name="An P."/>
            <person name="Anderson M."/>
            <person name="Anderson S."/>
            <person name="Arachchi H."/>
            <person name="Armbruster J."/>
            <person name="Bachantsang P."/>
            <person name="Baldwin J."/>
            <person name="Barry A."/>
            <person name="Bayul T."/>
            <person name="Blitshsteyn B."/>
            <person name="Bloom T."/>
            <person name="Blye J."/>
            <person name="Boguslavskiy L."/>
            <person name="Borowsky M."/>
            <person name="Boukhgalter B."/>
            <person name="Brunache A."/>
            <person name="Butler J."/>
            <person name="Calixte N."/>
            <person name="Calvo S."/>
            <person name="Camarata J."/>
            <person name="Campo K."/>
            <person name="Chang J."/>
            <person name="Cheshatsang Y."/>
            <person name="Citroen M."/>
            <person name="Collymore A."/>
            <person name="Considine T."/>
            <person name="Cook A."/>
            <person name="Cooke P."/>
            <person name="Corum B."/>
            <person name="Cuomo C."/>
            <person name="David R."/>
            <person name="Dawoe T."/>
            <person name="Degray S."/>
            <person name="Dodge S."/>
            <person name="Dooley K."/>
            <person name="Dorje P."/>
            <person name="Dorjee K."/>
            <person name="Dorris L."/>
            <person name="Duffey N."/>
            <person name="Dupes A."/>
            <person name="Elkins T."/>
            <person name="Engels R."/>
            <person name="Erickson J."/>
            <person name="Farina A."/>
            <person name="Faro S."/>
            <person name="Ferreira P."/>
            <person name="Fischer H."/>
            <person name="Fitzgerald M."/>
            <person name="Foley K."/>
            <person name="Gage D."/>
            <person name="Galagan J."/>
            <person name="Gearin G."/>
            <person name="Gnerre S."/>
            <person name="Gnirke A."/>
            <person name="Goyette A."/>
            <person name="Graham J."/>
            <person name="Grandbois E."/>
            <person name="Gyaltsen K."/>
            <person name="Hafez N."/>
            <person name="Hagopian D."/>
            <person name="Hagos B."/>
            <person name="Hall J."/>
            <person name="Hatcher B."/>
            <person name="Heller A."/>
            <person name="Higgins H."/>
            <person name="Honan T."/>
            <person name="Horn A."/>
            <person name="Houde N."/>
            <person name="Hughes L."/>
            <person name="Hulme W."/>
            <person name="Husby E."/>
            <person name="Iliev I."/>
            <person name="Jaffe D."/>
            <person name="Jones C."/>
            <person name="Kamal M."/>
            <person name="Kamat A."/>
            <person name="Kamvysselis M."/>
            <person name="Karlsson E."/>
            <person name="Kells C."/>
            <person name="Kieu A."/>
            <person name="Kisner P."/>
            <person name="Kodira C."/>
            <person name="Kulbokas E."/>
            <person name="Labutti K."/>
            <person name="Lama D."/>
            <person name="Landers T."/>
            <person name="Leger J."/>
            <person name="Levine S."/>
            <person name="Lewis D."/>
            <person name="Lewis T."/>
            <person name="Lindblad-toh K."/>
            <person name="Liu X."/>
            <person name="Lokyitsang T."/>
            <person name="Lokyitsang Y."/>
            <person name="Lucien O."/>
            <person name="Lui A."/>
            <person name="Ma L.J."/>
            <person name="Mabbitt R."/>
            <person name="Macdonald J."/>
            <person name="Maclean C."/>
            <person name="Major J."/>
            <person name="Manning J."/>
            <person name="Marabella R."/>
            <person name="Maru K."/>
            <person name="Matthews C."/>
            <person name="Mauceli E."/>
            <person name="Mccarthy M."/>
            <person name="Mcdonough S."/>
            <person name="Mcghee T."/>
            <person name="Meldrim J."/>
            <person name="Meneus L."/>
            <person name="Mesirov J."/>
            <person name="Mihalev A."/>
            <person name="Mihova T."/>
            <person name="Mikkelsen T."/>
            <person name="Mlenga V."/>
            <person name="Moru K."/>
            <person name="Mozes J."/>
            <person name="Mulrain L."/>
            <person name="Munson G."/>
            <person name="Naylor J."/>
            <person name="Newes C."/>
            <person name="Nguyen C."/>
            <person name="Nguyen N."/>
            <person name="Nguyen T."/>
            <person name="Nicol R."/>
            <person name="Nielsen C."/>
            <person name="Nizzari M."/>
            <person name="Norbu C."/>
            <person name="Norbu N."/>
            <person name="O'donnell P."/>
            <person name="Okoawo O."/>
            <person name="O'leary S."/>
            <person name="Omotosho B."/>
            <person name="O'neill K."/>
            <person name="Osman S."/>
            <person name="Parker S."/>
            <person name="Perrin D."/>
            <person name="Phunkhang P."/>
            <person name="Piqani B."/>
            <person name="Purcell S."/>
            <person name="Rachupka T."/>
            <person name="Ramasamy U."/>
            <person name="Rameau R."/>
            <person name="Ray V."/>
            <person name="Raymond C."/>
            <person name="Retta R."/>
            <person name="Richardson S."/>
            <person name="Rise C."/>
            <person name="Rodriguez J."/>
            <person name="Rogers J."/>
            <person name="Rogov P."/>
            <person name="Rutman M."/>
            <person name="Schupbach R."/>
            <person name="Seaman C."/>
            <person name="Settipalli S."/>
            <person name="Sharpe T."/>
            <person name="Sheridan J."/>
            <person name="Sherpa N."/>
            <person name="Shi J."/>
            <person name="Smirnov S."/>
            <person name="Smith C."/>
            <person name="Sougnez C."/>
            <person name="Spencer B."/>
            <person name="Stalker J."/>
            <person name="Stange-thomann N."/>
            <person name="Stavropoulos S."/>
            <person name="Stetson K."/>
            <person name="Stone C."/>
            <person name="Stone S."/>
            <person name="Stubbs M."/>
            <person name="Talamas J."/>
            <person name="Tchuinga P."/>
            <person name="Tenzing P."/>
            <person name="Tesfaye S."/>
            <person name="Theodore J."/>
            <person name="Thoulutsang Y."/>
            <person name="Topham K."/>
            <person name="Towey S."/>
            <person name="Tsamla T."/>
            <person name="Tsomo N."/>
            <person name="Vallee D."/>
            <person name="Vassiliev H."/>
            <person name="Venkataraman V."/>
            <person name="Vinson J."/>
            <person name="Vo A."/>
            <person name="Wade C."/>
            <person name="Wang S."/>
            <person name="Wangchuk T."/>
            <person name="Wangdi T."/>
            <person name="Whittaker C."/>
            <person name="Wilkinson J."/>
            <person name="Wu Y."/>
            <person name="Wyman D."/>
            <person name="Yadav S."/>
            <person name="Yang S."/>
            <person name="Yang X."/>
            <person name="Yeager S."/>
            <person name="Yee E."/>
            <person name="Young G."/>
            <person name="Zainoun J."/>
            <person name="Zembeck L."/>
            <person name="Zimmer A."/>
            <person name="Zody M."/>
            <person name="Lander E."/>
        </authorList>
    </citation>
    <scope>NUCLEOTIDE SEQUENCE [LARGE SCALE GENOMIC DNA]</scope>
</reference>
<dbReference type="InterPro" id="IPR015421">
    <property type="entry name" value="PyrdxlP-dep_Trfase_major"/>
</dbReference>
<evidence type="ECO:0000313" key="2">
    <source>
        <dbReference type="Ensembl" id="ENSCSAVP00000002769.1"/>
    </source>
</evidence>
<dbReference type="HOGENOM" id="CLU_2418653_0_0_1"/>
<dbReference type="SUPFAM" id="SSF53383">
    <property type="entry name" value="PLP-dependent transferases"/>
    <property type="match status" value="1"/>
</dbReference>
<dbReference type="GO" id="GO:0030170">
    <property type="term" value="F:pyridoxal phosphate binding"/>
    <property type="evidence" value="ECO:0007669"/>
    <property type="project" value="InterPro"/>
</dbReference>
<dbReference type="Pfam" id="PF00155">
    <property type="entry name" value="Aminotran_1_2"/>
    <property type="match status" value="1"/>
</dbReference>
<accession>H2YBS1</accession>
<dbReference type="InterPro" id="IPR004839">
    <property type="entry name" value="Aminotransferase_I/II_large"/>
</dbReference>
<dbReference type="AlphaFoldDB" id="H2YBS1"/>
<dbReference type="InParanoid" id="H2YBS1"/>
<dbReference type="Ensembl" id="ENSCSAVT00000002812.1">
    <property type="protein sequence ID" value="ENSCSAVP00000002769.1"/>
    <property type="gene ID" value="ENSCSAVG00000001643.1"/>
</dbReference>
<protein>
    <recommendedName>
        <fullName evidence="1">Aminotransferase class I/classII large domain-containing protein</fullName>
    </recommendedName>
</protein>